<dbReference type="PANTHER" id="PTHR42711">
    <property type="entry name" value="ABC TRANSPORTER ATP-BINDING PROTEIN"/>
    <property type="match status" value="1"/>
</dbReference>
<dbReference type="GO" id="GO:0005524">
    <property type="term" value="F:ATP binding"/>
    <property type="evidence" value="ECO:0007669"/>
    <property type="project" value="UniProtKB-KW"/>
</dbReference>
<name>A0A3N6MRD1_NATCH</name>
<dbReference type="InterPro" id="IPR003593">
    <property type="entry name" value="AAA+_ATPase"/>
</dbReference>
<dbReference type="InterPro" id="IPR003439">
    <property type="entry name" value="ABC_transporter-like_ATP-bd"/>
</dbReference>
<protein>
    <submittedName>
        <fullName evidence="7">ABC transporter ATP-binding protein</fullName>
    </submittedName>
</protein>
<dbReference type="PANTHER" id="PTHR42711:SF5">
    <property type="entry name" value="ABC TRANSPORTER ATP-BINDING PROTEIN NATA"/>
    <property type="match status" value="1"/>
</dbReference>
<dbReference type="SMART" id="SM00382">
    <property type="entry name" value="AAA"/>
    <property type="match status" value="1"/>
</dbReference>
<dbReference type="OrthoDB" id="87732at2157"/>
<evidence type="ECO:0000256" key="5">
    <source>
        <dbReference type="SAM" id="MobiDB-lite"/>
    </source>
</evidence>
<dbReference type="CDD" id="cd03230">
    <property type="entry name" value="ABC_DR_subfamily_A"/>
    <property type="match status" value="1"/>
</dbReference>
<keyword evidence="4 7" id="KW-0067">ATP-binding</keyword>
<accession>A0A3N6MRD1</accession>
<comment type="caution">
    <text evidence="7">The sequence shown here is derived from an EMBL/GenBank/DDBJ whole genome shotgun (WGS) entry which is preliminary data.</text>
</comment>
<evidence type="ECO:0000256" key="4">
    <source>
        <dbReference type="ARBA" id="ARBA00022840"/>
    </source>
</evidence>
<feature type="region of interest" description="Disordered" evidence="5">
    <location>
        <begin position="1"/>
        <end position="21"/>
    </location>
</feature>
<proteinExistence type="inferred from homology"/>
<evidence type="ECO:0000256" key="2">
    <source>
        <dbReference type="ARBA" id="ARBA00022448"/>
    </source>
</evidence>
<dbReference type="Gene3D" id="3.40.50.300">
    <property type="entry name" value="P-loop containing nucleotide triphosphate hydrolases"/>
    <property type="match status" value="1"/>
</dbReference>
<dbReference type="EMBL" id="REFZ01000006">
    <property type="protein sequence ID" value="RQH00291.1"/>
    <property type="molecule type" value="Genomic_DNA"/>
</dbReference>
<feature type="domain" description="ABC transporter" evidence="6">
    <location>
        <begin position="23"/>
        <end position="257"/>
    </location>
</feature>
<keyword evidence="3" id="KW-0547">Nucleotide-binding</keyword>
<gene>
    <name evidence="7" type="ORF">EA472_10520</name>
</gene>
<evidence type="ECO:0000259" key="6">
    <source>
        <dbReference type="PROSITE" id="PS50893"/>
    </source>
</evidence>
<dbReference type="Proteomes" id="UP000281431">
    <property type="component" value="Unassembled WGS sequence"/>
</dbReference>
<dbReference type="PROSITE" id="PS50893">
    <property type="entry name" value="ABC_TRANSPORTER_2"/>
    <property type="match status" value="1"/>
</dbReference>
<keyword evidence="8" id="KW-1185">Reference proteome</keyword>
<dbReference type="InterPro" id="IPR027417">
    <property type="entry name" value="P-loop_NTPase"/>
</dbReference>
<organism evidence="7 8">
    <name type="scientific">Natrarchaeobius chitinivorans</name>
    <dbReference type="NCBI Taxonomy" id="1679083"/>
    <lineage>
        <taxon>Archaea</taxon>
        <taxon>Methanobacteriati</taxon>
        <taxon>Methanobacteriota</taxon>
        <taxon>Stenosarchaea group</taxon>
        <taxon>Halobacteria</taxon>
        <taxon>Halobacteriales</taxon>
        <taxon>Natrialbaceae</taxon>
        <taxon>Natrarchaeobius</taxon>
    </lineage>
</organism>
<dbReference type="GO" id="GO:0016887">
    <property type="term" value="F:ATP hydrolysis activity"/>
    <property type="evidence" value="ECO:0007669"/>
    <property type="project" value="InterPro"/>
</dbReference>
<dbReference type="SUPFAM" id="SSF52540">
    <property type="entry name" value="P-loop containing nucleoside triphosphate hydrolases"/>
    <property type="match status" value="1"/>
</dbReference>
<comment type="similarity">
    <text evidence="1">Belongs to the ABC transporter superfamily.</text>
</comment>
<dbReference type="AlphaFoldDB" id="A0A3N6MRD1"/>
<evidence type="ECO:0000313" key="7">
    <source>
        <dbReference type="EMBL" id="RQH00291.1"/>
    </source>
</evidence>
<dbReference type="Pfam" id="PF00005">
    <property type="entry name" value="ABC_tran"/>
    <property type="match status" value="1"/>
</dbReference>
<evidence type="ECO:0000256" key="1">
    <source>
        <dbReference type="ARBA" id="ARBA00005417"/>
    </source>
</evidence>
<reference evidence="7 8" key="1">
    <citation type="submission" date="2018-10" db="EMBL/GenBank/DDBJ databases">
        <title>Natrarchaeobius chitinivorans gen. nov., sp. nov., and Natrarchaeobius haloalkaliphilus sp. nov., alkaliphilic, chitin-utilizing haloarchaea from hypersaline alkaline lakes.</title>
        <authorList>
            <person name="Sorokin D.Y."/>
            <person name="Elcheninov A.G."/>
            <person name="Kostrikina N.A."/>
            <person name="Bale N.J."/>
            <person name="Sinninghe Damste J.S."/>
            <person name="Khijniak T.V."/>
            <person name="Kublanov I.V."/>
            <person name="Toshchakov S.V."/>
        </authorList>
    </citation>
    <scope>NUCLEOTIDE SEQUENCE [LARGE SCALE GENOMIC DNA]</scope>
    <source>
        <strain evidence="7 8">AArcht7</strain>
    </source>
</reference>
<evidence type="ECO:0000313" key="8">
    <source>
        <dbReference type="Proteomes" id="UP000281431"/>
    </source>
</evidence>
<keyword evidence="2" id="KW-0813">Transport</keyword>
<evidence type="ECO:0000256" key="3">
    <source>
        <dbReference type="ARBA" id="ARBA00022741"/>
    </source>
</evidence>
<dbReference type="InterPro" id="IPR050763">
    <property type="entry name" value="ABC_transporter_ATP-binding"/>
</dbReference>
<sequence length="338" mass="37194">METESAVTHSDNGQTQTASETVIQTRGLTKSFATESGEIVAVDDVSFAIDEGTVVGVLGPNGAGKTTTIKMLLGLVRPTSGTASIHGVDVDSASSEIYDYVSGMLEGARNVYWRLTVRENLRFFSRIGNEPANPDRIERLIAQVGLEEKADEPINDLSRGMKQKASIACTLVRNTPTVFLDEPTLGLDVESSIELRESLKDLVRRDERTVLVSSHDMEVIQDLCDRVIIMADGEIIADDTVESLLQSFSTRTLRLTLDAAPPPELRTVLDSRFEVRHGTDTRNRHQLEVVGIDEDGFYEVFDLIEPAQPTLVEVDTLTPDLEDVFLRVVDEGEVSVDE</sequence>